<dbReference type="PROSITE" id="PS50112">
    <property type="entry name" value="PAS"/>
    <property type="match status" value="1"/>
</dbReference>
<organism evidence="4 5">
    <name type="scientific">Mariprofundus aestuarium</name>
    <dbReference type="NCBI Taxonomy" id="1921086"/>
    <lineage>
        <taxon>Bacteria</taxon>
        <taxon>Pseudomonadati</taxon>
        <taxon>Pseudomonadota</taxon>
        <taxon>Candidatius Mariprofundia</taxon>
        <taxon>Mariprofundales</taxon>
        <taxon>Mariprofundaceae</taxon>
        <taxon>Mariprofundus</taxon>
    </lineage>
</organism>
<dbReference type="RefSeq" id="WP_100278581.1">
    <property type="nucleotide sequence ID" value="NZ_CP018799.1"/>
</dbReference>
<dbReference type="GO" id="GO:0016020">
    <property type="term" value="C:membrane"/>
    <property type="evidence" value="ECO:0007669"/>
    <property type="project" value="InterPro"/>
</dbReference>
<dbReference type="InterPro" id="IPR035965">
    <property type="entry name" value="PAS-like_dom_sf"/>
</dbReference>
<accession>A0A2K8L0R2</accession>
<feature type="domain" description="HAMP" evidence="2">
    <location>
        <begin position="224"/>
        <end position="276"/>
    </location>
</feature>
<dbReference type="PROSITE" id="PS51832">
    <property type="entry name" value="HD_GYP"/>
    <property type="match status" value="1"/>
</dbReference>
<dbReference type="PROSITE" id="PS50885">
    <property type="entry name" value="HAMP"/>
    <property type="match status" value="1"/>
</dbReference>
<dbReference type="SUPFAM" id="SSF109604">
    <property type="entry name" value="HD-domain/PDEase-like"/>
    <property type="match status" value="1"/>
</dbReference>
<feature type="domain" description="HD-GYP" evidence="3">
    <location>
        <begin position="570"/>
        <end position="762"/>
    </location>
</feature>
<dbReference type="SMART" id="SM00086">
    <property type="entry name" value="PAC"/>
    <property type="match status" value="2"/>
</dbReference>
<dbReference type="SUPFAM" id="SSF158472">
    <property type="entry name" value="HAMP domain-like"/>
    <property type="match status" value="1"/>
</dbReference>
<gene>
    <name evidence="4" type="ORF">Ga0123461_2473</name>
</gene>
<feature type="domain" description="PAS" evidence="1">
    <location>
        <begin position="434"/>
        <end position="487"/>
    </location>
</feature>
<dbReference type="InterPro" id="IPR000014">
    <property type="entry name" value="PAS"/>
</dbReference>
<dbReference type="InterPro" id="IPR001610">
    <property type="entry name" value="PAC"/>
</dbReference>
<reference evidence="4 5" key="1">
    <citation type="submission" date="2016-12" db="EMBL/GenBank/DDBJ databases">
        <title>Isolation and genomic insights into novel planktonic Zetaproteobacteria from stratified waters of the Chesapeake Bay.</title>
        <authorList>
            <person name="McAllister S.M."/>
            <person name="Kato S."/>
            <person name="Chan C.S."/>
            <person name="Chiu B.K."/>
            <person name="Field E.K."/>
        </authorList>
    </citation>
    <scope>NUCLEOTIDE SEQUENCE [LARGE SCALE GENOMIC DNA]</scope>
    <source>
        <strain evidence="4 5">CP-5</strain>
    </source>
</reference>
<dbReference type="CDD" id="cd06225">
    <property type="entry name" value="HAMP"/>
    <property type="match status" value="1"/>
</dbReference>
<evidence type="ECO:0000313" key="4">
    <source>
        <dbReference type="EMBL" id="ATX80867.1"/>
    </source>
</evidence>
<dbReference type="Pfam" id="PF12729">
    <property type="entry name" value="4HB_MCP_1"/>
    <property type="match status" value="1"/>
</dbReference>
<dbReference type="Proteomes" id="UP000231701">
    <property type="component" value="Chromosome"/>
</dbReference>
<dbReference type="Pfam" id="PF00672">
    <property type="entry name" value="HAMP"/>
    <property type="match status" value="1"/>
</dbReference>
<dbReference type="EMBL" id="CP018799">
    <property type="protein sequence ID" value="ATX80867.1"/>
    <property type="molecule type" value="Genomic_DNA"/>
</dbReference>
<protein>
    <submittedName>
        <fullName evidence="4">PAS domain S-box-containing protein/HDIG domain-containing protein</fullName>
    </submittedName>
</protein>
<keyword evidence="5" id="KW-1185">Reference proteome</keyword>
<dbReference type="GO" id="GO:0006355">
    <property type="term" value="P:regulation of DNA-templated transcription"/>
    <property type="evidence" value="ECO:0007669"/>
    <property type="project" value="InterPro"/>
</dbReference>
<dbReference type="SUPFAM" id="SSF55785">
    <property type="entry name" value="PYP-like sensor domain (PAS domain)"/>
    <property type="match status" value="2"/>
</dbReference>
<dbReference type="InterPro" id="IPR013767">
    <property type="entry name" value="PAS_fold"/>
</dbReference>
<evidence type="ECO:0000259" key="3">
    <source>
        <dbReference type="PROSITE" id="PS51832"/>
    </source>
</evidence>
<dbReference type="Gene3D" id="6.10.340.10">
    <property type="match status" value="1"/>
</dbReference>
<dbReference type="InterPro" id="IPR037522">
    <property type="entry name" value="HD_GYP_dom"/>
</dbReference>
<dbReference type="GO" id="GO:0008081">
    <property type="term" value="F:phosphoric diester hydrolase activity"/>
    <property type="evidence" value="ECO:0007669"/>
    <property type="project" value="UniProtKB-ARBA"/>
</dbReference>
<dbReference type="GO" id="GO:0007165">
    <property type="term" value="P:signal transduction"/>
    <property type="evidence" value="ECO:0007669"/>
    <property type="project" value="InterPro"/>
</dbReference>
<dbReference type="CDD" id="cd00130">
    <property type="entry name" value="PAS"/>
    <property type="match status" value="2"/>
</dbReference>
<dbReference type="Pfam" id="PF00989">
    <property type="entry name" value="PAS"/>
    <property type="match status" value="1"/>
</dbReference>
<dbReference type="SMART" id="SM00304">
    <property type="entry name" value="HAMP"/>
    <property type="match status" value="1"/>
</dbReference>
<dbReference type="Gene3D" id="1.10.3210.10">
    <property type="entry name" value="Hypothetical protein af1432"/>
    <property type="match status" value="1"/>
</dbReference>
<dbReference type="PANTHER" id="PTHR43155">
    <property type="entry name" value="CYCLIC DI-GMP PHOSPHODIESTERASE PA4108-RELATED"/>
    <property type="match status" value="1"/>
</dbReference>
<evidence type="ECO:0000259" key="1">
    <source>
        <dbReference type="PROSITE" id="PS50112"/>
    </source>
</evidence>
<dbReference type="InterPro" id="IPR003660">
    <property type="entry name" value="HAMP_dom"/>
</dbReference>
<proteinExistence type="predicted"/>
<dbReference type="SMART" id="SM00091">
    <property type="entry name" value="PAS"/>
    <property type="match status" value="2"/>
</dbReference>
<dbReference type="NCBIfam" id="TIGR00229">
    <property type="entry name" value="sensory_box"/>
    <property type="match status" value="2"/>
</dbReference>
<dbReference type="InterPro" id="IPR024478">
    <property type="entry name" value="HlyB_4HB_MCP"/>
</dbReference>
<dbReference type="SMART" id="SM00471">
    <property type="entry name" value="HDc"/>
    <property type="match status" value="1"/>
</dbReference>
<dbReference type="NCBIfam" id="TIGR00277">
    <property type="entry name" value="HDIG"/>
    <property type="match status" value="1"/>
</dbReference>
<dbReference type="CDD" id="cd00077">
    <property type="entry name" value="HDc"/>
    <property type="match status" value="1"/>
</dbReference>
<dbReference type="KEGG" id="maes:Ga0123461_2473"/>
<evidence type="ECO:0000313" key="5">
    <source>
        <dbReference type="Proteomes" id="UP000231701"/>
    </source>
</evidence>
<dbReference type="InterPro" id="IPR006675">
    <property type="entry name" value="HDIG_dom"/>
</dbReference>
<dbReference type="Pfam" id="PF13487">
    <property type="entry name" value="HD_5"/>
    <property type="match status" value="1"/>
</dbReference>
<dbReference type="Gene3D" id="3.30.450.20">
    <property type="entry name" value="PAS domain"/>
    <property type="match status" value="2"/>
</dbReference>
<dbReference type="Pfam" id="PF13426">
    <property type="entry name" value="PAS_9"/>
    <property type="match status" value="1"/>
</dbReference>
<evidence type="ECO:0000259" key="2">
    <source>
        <dbReference type="PROSITE" id="PS50885"/>
    </source>
</evidence>
<sequence length="762" mass="84079">MRIGQKIALGFLPVGILFALAGAMHIAHLNQTREQIDQVISINLAELEWAEEVFNATQVTHSTIMRVLLDSQYKEHKGHTDHISQAFDSINDSLDEANTAISSLEKATLHQISHGDPEGENDELREIQQLKIHVNDLSNLAGQLEAHLDAGNYNAARTIANEQVLPISLAIQALVSDLEVDAREEVDTALDEARSDTETSILASIIVSMAAALTAIGLGLYLSRSISSNVSQMHEATTRLERGELDTRIEIDSSDELGQIAADINRMAIGLRETIVSRDDLAKEIEKRISVQKELQKNESKFRAIFESSKDSFSLLDNNGFLDCNDATLKMFKISSRKEFLGHHPSELSPATQSDGTPSIEAAGRHIETALNVGYDQFEWIHMRKSGEEFPAEVLLTRLVIDGENLLMASVRDITERKLRDIHIRESEVSLRAHQEEIRLLLNSTAEAIYGVDTGGNCTMVNKSCIDMLGYSSESELIGKNMHELIHHSHKDGSPLAAINCRIFQAFNNAKATHVDDEVFWRKDGSNFPVSYWSHPIYKKESVIGAVVTFLDISEQVSSRSALKQSRELLQTALEGTIAAVAKSVEARDPYTAGHQRRVADLASAIAGEMGLDANQVKGVFLSATIHDIGKIQMPADILSKPGKLSYPEFELIKAHSEAGYNILKDVKFPWPVADVAHQHHERIDGSGYPQGLKGDEICLEARIVAVADVVEAMSSHRPYRAGLGIDIALEEIRIHRGSSFDPVVVDACLKLFEEKGYTLQA</sequence>
<dbReference type="AlphaFoldDB" id="A0A2K8L0R2"/>
<dbReference type="PANTHER" id="PTHR43155:SF2">
    <property type="entry name" value="CYCLIC DI-GMP PHOSPHODIESTERASE PA4108"/>
    <property type="match status" value="1"/>
</dbReference>
<name>A0A2K8L0R2_MARES</name>
<dbReference type="OrthoDB" id="9802066at2"/>
<dbReference type="InterPro" id="IPR003607">
    <property type="entry name" value="HD/PDEase_dom"/>
</dbReference>